<evidence type="ECO:0000313" key="2">
    <source>
        <dbReference type="Proteomes" id="UP000789831"/>
    </source>
</evidence>
<accession>A0A9N9ERC7</accession>
<gene>
    <name evidence="1" type="ORF">AGERDE_LOCUS13107</name>
</gene>
<dbReference type="Proteomes" id="UP000789831">
    <property type="component" value="Unassembled WGS sequence"/>
</dbReference>
<organism evidence="1 2">
    <name type="scientific">Ambispora gerdemannii</name>
    <dbReference type="NCBI Taxonomy" id="144530"/>
    <lineage>
        <taxon>Eukaryota</taxon>
        <taxon>Fungi</taxon>
        <taxon>Fungi incertae sedis</taxon>
        <taxon>Mucoromycota</taxon>
        <taxon>Glomeromycotina</taxon>
        <taxon>Glomeromycetes</taxon>
        <taxon>Archaeosporales</taxon>
        <taxon>Ambisporaceae</taxon>
        <taxon>Ambispora</taxon>
    </lineage>
</organism>
<feature type="non-terminal residue" evidence="1">
    <location>
        <position position="1"/>
    </location>
</feature>
<evidence type="ECO:0000313" key="1">
    <source>
        <dbReference type="EMBL" id="CAG8691124.1"/>
    </source>
</evidence>
<comment type="caution">
    <text evidence="1">The sequence shown here is derived from an EMBL/GenBank/DDBJ whole genome shotgun (WGS) entry which is preliminary data.</text>
</comment>
<reference evidence="1" key="1">
    <citation type="submission" date="2021-06" db="EMBL/GenBank/DDBJ databases">
        <authorList>
            <person name="Kallberg Y."/>
            <person name="Tangrot J."/>
            <person name="Rosling A."/>
        </authorList>
    </citation>
    <scope>NUCLEOTIDE SEQUENCE</scope>
    <source>
        <strain evidence="1">MT106</strain>
    </source>
</reference>
<dbReference type="EMBL" id="CAJVPL010014486">
    <property type="protein sequence ID" value="CAG8691124.1"/>
    <property type="molecule type" value="Genomic_DNA"/>
</dbReference>
<keyword evidence="2" id="KW-1185">Reference proteome</keyword>
<name>A0A9N9ERC7_9GLOM</name>
<proteinExistence type="predicted"/>
<protein>
    <submittedName>
        <fullName evidence="1">1664_t:CDS:1</fullName>
    </submittedName>
</protein>
<sequence length="60" mass="6661">KVQWVPTPPVSWLSELLIGKKIISAFFKSSLTSPPAWITRTTLGLTNLMWGELPTSFSIS</sequence>
<dbReference type="AlphaFoldDB" id="A0A9N9ERC7"/>